<organism evidence="1 2">
    <name type="scientific">Xenopus laevis</name>
    <name type="common">African clawed frog</name>
    <dbReference type="NCBI Taxonomy" id="8355"/>
    <lineage>
        <taxon>Eukaryota</taxon>
        <taxon>Metazoa</taxon>
        <taxon>Chordata</taxon>
        <taxon>Craniata</taxon>
        <taxon>Vertebrata</taxon>
        <taxon>Euteleostomi</taxon>
        <taxon>Amphibia</taxon>
        <taxon>Batrachia</taxon>
        <taxon>Anura</taxon>
        <taxon>Pipoidea</taxon>
        <taxon>Pipidae</taxon>
        <taxon>Xenopodinae</taxon>
        <taxon>Xenopus</taxon>
        <taxon>Xenopus</taxon>
    </lineage>
</organism>
<evidence type="ECO:0000313" key="1">
    <source>
        <dbReference type="EMBL" id="OCT73226.1"/>
    </source>
</evidence>
<sequence>MPHLTYLQMKAKARESTDKTRLCSIYIIFPCTSLSLSACLYHKYQLCLSSNCSVTLILKGQSNFSTITIF</sequence>
<proteinExistence type="predicted"/>
<dbReference type="EMBL" id="CM004478">
    <property type="protein sequence ID" value="OCT73226.1"/>
    <property type="molecule type" value="Genomic_DNA"/>
</dbReference>
<name>A0A974CJ60_XENLA</name>
<evidence type="ECO:0000313" key="2">
    <source>
        <dbReference type="Proteomes" id="UP000694892"/>
    </source>
</evidence>
<protein>
    <submittedName>
        <fullName evidence="1">Uncharacterized protein</fullName>
    </submittedName>
</protein>
<dbReference type="Proteomes" id="UP000694892">
    <property type="component" value="Chromosome 7L"/>
</dbReference>
<gene>
    <name evidence="1" type="ORF">XELAEV_18036206mg</name>
</gene>
<dbReference type="AlphaFoldDB" id="A0A974CJ60"/>
<reference evidence="2" key="1">
    <citation type="journal article" date="2016" name="Nature">
        <title>Genome evolution in the allotetraploid frog Xenopus laevis.</title>
        <authorList>
            <person name="Session A.M."/>
            <person name="Uno Y."/>
            <person name="Kwon T."/>
            <person name="Chapman J.A."/>
            <person name="Toyoda A."/>
            <person name="Takahashi S."/>
            <person name="Fukui A."/>
            <person name="Hikosaka A."/>
            <person name="Suzuki A."/>
            <person name="Kondo M."/>
            <person name="van Heeringen S.J."/>
            <person name="Quigley I."/>
            <person name="Heinz S."/>
            <person name="Ogino H."/>
            <person name="Ochi H."/>
            <person name="Hellsten U."/>
            <person name="Lyons J.B."/>
            <person name="Simakov O."/>
            <person name="Putnam N."/>
            <person name="Stites J."/>
            <person name="Kuroki Y."/>
            <person name="Tanaka T."/>
            <person name="Michiue T."/>
            <person name="Watanabe M."/>
            <person name="Bogdanovic O."/>
            <person name="Lister R."/>
            <person name="Georgiou G."/>
            <person name="Paranjpe S.S."/>
            <person name="van Kruijsbergen I."/>
            <person name="Shu S."/>
            <person name="Carlson J."/>
            <person name="Kinoshita T."/>
            <person name="Ohta Y."/>
            <person name="Mawaribuchi S."/>
            <person name="Jenkins J."/>
            <person name="Grimwood J."/>
            <person name="Schmutz J."/>
            <person name="Mitros T."/>
            <person name="Mozaffari S.V."/>
            <person name="Suzuki Y."/>
            <person name="Haramoto Y."/>
            <person name="Yamamoto T.S."/>
            <person name="Takagi C."/>
            <person name="Heald R."/>
            <person name="Miller K."/>
            <person name="Haudenschild C."/>
            <person name="Kitzman J."/>
            <person name="Nakayama T."/>
            <person name="Izutsu Y."/>
            <person name="Robert J."/>
            <person name="Fortriede J."/>
            <person name="Burns K."/>
            <person name="Lotay V."/>
            <person name="Karimi K."/>
            <person name="Yasuoka Y."/>
            <person name="Dichmann D.S."/>
            <person name="Flajnik M.F."/>
            <person name="Houston D.W."/>
            <person name="Shendure J."/>
            <person name="DuPasquier L."/>
            <person name="Vize P.D."/>
            <person name="Zorn A.M."/>
            <person name="Ito M."/>
            <person name="Marcotte E.M."/>
            <person name="Wallingford J.B."/>
            <person name="Ito Y."/>
            <person name="Asashima M."/>
            <person name="Ueno N."/>
            <person name="Matsuda Y."/>
            <person name="Veenstra G.J."/>
            <person name="Fujiyama A."/>
            <person name="Harland R.M."/>
            <person name="Taira M."/>
            <person name="Rokhsar D.S."/>
        </authorList>
    </citation>
    <scope>NUCLEOTIDE SEQUENCE [LARGE SCALE GENOMIC DNA]</scope>
    <source>
        <strain evidence="2">J</strain>
    </source>
</reference>
<accession>A0A974CJ60</accession>